<dbReference type="AlphaFoldDB" id="A0AAV7D4Q5"/>
<proteinExistence type="predicted"/>
<name>A0AAV7D4Q5_ENGPU</name>
<organism evidence="1 2">
    <name type="scientific">Engystomops pustulosus</name>
    <name type="common">Tungara frog</name>
    <name type="synonym">Physalaemus pustulosus</name>
    <dbReference type="NCBI Taxonomy" id="76066"/>
    <lineage>
        <taxon>Eukaryota</taxon>
        <taxon>Metazoa</taxon>
        <taxon>Chordata</taxon>
        <taxon>Craniata</taxon>
        <taxon>Vertebrata</taxon>
        <taxon>Euteleostomi</taxon>
        <taxon>Amphibia</taxon>
        <taxon>Batrachia</taxon>
        <taxon>Anura</taxon>
        <taxon>Neobatrachia</taxon>
        <taxon>Hyloidea</taxon>
        <taxon>Leptodactylidae</taxon>
        <taxon>Leiuperinae</taxon>
        <taxon>Engystomops</taxon>
    </lineage>
</organism>
<protein>
    <submittedName>
        <fullName evidence="1">Uncharacterized protein</fullName>
    </submittedName>
</protein>
<accession>A0AAV7D4Q5</accession>
<evidence type="ECO:0000313" key="2">
    <source>
        <dbReference type="Proteomes" id="UP000824782"/>
    </source>
</evidence>
<comment type="caution">
    <text evidence="1">The sequence shown here is derived from an EMBL/GenBank/DDBJ whole genome shotgun (WGS) entry which is preliminary data.</text>
</comment>
<dbReference type="EMBL" id="WNYA01000001">
    <property type="protein sequence ID" value="KAG8591622.1"/>
    <property type="molecule type" value="Genomic_DNA"/>
</dbReference>
<evidence type="ECO:0000313" key="1">
    <source>
        <dbReference type="EMBL" id="KAG8591622.1"/>
    </source>
</evidence>
<gene>
    <name evidence="1" type="ORF">GDO81_000239</name>
</gene>
<dbReference type="Proteomes" id="UP000824782">
    <property type="component" value="Unassembled WGS sequence"/>
</dbReference>
<reference evidence="1" key="1">
    <citation type="thesis" date="2020" institute="ProQuest LLC" country="789 East Eisenhower Parkway, Ann Arbor, MI, USA">
        <title>Comparative Genomics and Chromosome Evolution.</title>
        <authorList>
            <person name="Mudd A.B."/>
        </authorList>
    </citation>
    <scope>NUCLEOTIDE SEQUENCE</scope>
    <source>
        <strain evidence="1">237g6f4</strain>
        <tissue evidence="1">Blood</tissue>
    </source>
</reference>
<sequence length="83" mass="9477">MSLKEKEHLLTPLLLSRCFVIQSLTPIRSCRRSQDHLHPIPFSNAHNSLCCPLFCVVPSCDQEETGPIIPQIFQLEAEMEVME</sequence>
<keyword evidence="2" id="KW-1185">Reference proteome</keyword>